<organism evidence="3 4">
    <name type="scientific">Gracilinema caldarium (strain ATCC 51460 / DSM 7334 / H1)</name>
    <name type="common">Treponema caldarium</name>
    <dbReference type="NCBI Taxonomy" id="744872"/>
    <lineage>
        <taxon>Bacteria</taxon>
        <taxon>Pseudomonadati</taxon>
        <taxon>Spirochaetota</taxon>
        <taxon>Spirochaetia</taxon>
        <taxon>Spirochaetales</taxon>
        <taxon>Breznakiellaceae</taxon>
        <taxon>Gracilinema</taxon>
    </lineage>
</organism>
<dbReference type="AlphaFoldDB" id="F8EY33"/>
<evidence type="ECO:0000256" key="2">
    <source>
        <dbReference type="SAM" id="MobiDB-lite"/>
    </source>
</evidence>
<dbReference type="eggNOG" id="COG0457">
    <property type="taxonomic scope" value="Bacteria"/>
</dbReference>
<gene>
    <name evidence="3" type="ordered locus">Spica_2593</name>
</gene>
<dbReference type="SMART" id="SM00028">
    <property type="entry name" value="TPR"/>
    <property type="match status" value="9"/>
</dbReference>
<accession>F8EY33</accession>
<dbReference type="Proteomes" id="UP000000503">
    <property type="component" value="Chromosome"/>
</dbReference>
<proteinExistence type="predicted"/>
<dbReference type="Pfam" id="PF13432">
    <property type="entry name" value="TPR_16"/>
    <property type="match status" value="2"/>
</dbReference>
<keyword evidence="4" id="KW-1185">Reference proteome</keyword>
<evidence type="ECO:0000313" key="3">
    <source>
        <dbReference type="EMBL" id="AEJ20694.1"/>
    </source>
</evidence>
<dbReference type="PANTHER" id="PTHR12558">
    <property type="entry name" value="CELL DIVISION CYCLE 16,23,27"/>
    <property type="match status" value="1"/>
</dbReference>
<feature type="repeat" description="TPR" evidence="1">
    <location>
        <begin position="338"/>
        <end position="371"/>
    </location>
</feature>
<dbReference type="Pfam" id="PF13181">
    <property type="entry name" value="TPR_8"/>
    <property type="match status" value="2"/>
</dbReference>
<name>F8EY33_GRAC1</name>
<evidence type="ECO:0000256" key="1">
    <source>
        <dbReference type="PROSITE-ProRule" id="PRU00339"/>
    </source>
</evidence>
<dbReference type="PROSITE" id="PS50005">
    <property type="entry name" value="TPR"/>
    <property type="match status" value="3"/>
</dbReference>
<dbReference type="PROSITE" id="PS51257">
    <property type="entry name" value="PROKAR_LIPOPROTEIN"/>
    <property type="match status" value="1"/>
</dbReference>
<feature type="repeat" description="TPR" evidence="1">
    <location>
        <begin position="270"/>
        <end position="303"/>
    </location>
</feature>
<sequence>MLRKRSQHGKRWLVITVIFGIFTSCATSVPRASLEPEKGPTVTASIPTAKAPEEKNPTEKAPVDKTEQILTSMQTLMQRGDFSKALELFNGLPIDLIATADMQRMKATILAAGGNLPEARTTLQNLLSTDGEKEETLFLLAHVEGLAGNIKEQKQILEKIVSINPKNTQALTTLGDVAYAAKTYKLAEAYYKKVLSIDPNHSEALIGKGKVDRYNKNPKSAEEAFNKVISMNPDWALPLQERARLYRENNFLREALADLDKAKELAPRDYWIALDRGNVLLDLGKKEEALKEYERAISIDGDYFLAYVYSAGIKDELEDYKGAEQAYKRLSELNPDYYFAFEALGVLYMRDKRWAQAKDAFIEAYKRSPNHSTYALLAAIAWYRSGKAQNVKGFLEKVIPLVEPNSLDWYMLRLYYDFSGDTDIATRIGNEKKLDVKARMLYYLAQYYDLKGNINLANKYFMLVRDMNRRNMIEWRLNQWEIEARGLPNLSS</sequence>
<dbReference type="HOGENOM" id="CLU_039050_0_0_12"/>
<reference evidence="4" key="1">
    <citation type="journal article" date="2013" name="Stand. Genomic Sci.">
        <title>Genome sequence of the thermophilic fresh-water bacterium Spirochaeta caldaria type strain (H1(T)), reclassification of Spirochaeta caldaria, Spirochaeta stenostrepta, and Spirochaeta zuelzerae in the genus Treponema as Treponema caldaria comb. nov., Treponema stenostrepta comb. nov., and Treponema zuelzerae comb. nov., and emendation of the genus Treponema.</title>
        <authorList>
            <person name="Abt B."/>
            <person name="Goker M."/>
            <person name="Scheuner C."/>
            <person name="Han C."/>
            <person name="Lu M."/>
            <person name="Misra M."/>
            <person name="Lapidus A."/>
            <person name="Nolan M."/>
            <person name="Lucas S."/>
            <person name="Hammon N."/>
            <person name="Deshpande S."/>
            <person name="Cheng J.F."/>
            <person name="Tapia R."/>
            <person name="Goodwin L.A."/>
            <person name="Pitluck S."/>
            <person name="Liolios K."/>
            <person name="Pagani I."/>
            <person name="Ivanova N."/>
            <person name="Mavromatis K."/>
            <person name="Mikhailova N."/>
            <person name="Huntemann M."/>
            <person name="Pati A."/>
            <person name="Chen A."/>
            <person name="Palaniappan K."/>
            <person name="Land M."/>
            <person name="Hauser L."/>
            <person name="Jeffries C.D."/>
            <person name="Rohde M."/>
            <person name="Spring S."/>
            <person name="Gronow S."/>
            <person name="Detter J.C."/>
            <person name="Bristow J."/>
            <person name="Eisen J.A."/>
            <person name="Markowitz V."/>
            <person name="Hugenholtz P."/>
            <person name="Kyrpides N.C."/>
            <person name="Woyke T."/>
            <person name="Klenk H.P."/>
        </authorList>
    </citation>
    <scope>NUCLEOTIDE SEQUENCE</scope>
    <source>
        <strain evidence="4">ATCC 51460 / DSM 7334 / H1</strain>
    </source>
</reference>
<dbReference type="SUPFAM" id="SSF48452">
    <property type="entry name" value="TPR-like"/>
    <property type="match status" value="3"/>
</dbReference>
<dbReference type="Gene3D" id="1.25.40.10">
    <property type="entry name" value="Tetratricopeptide repeat domain"/>
    <property type="match status" value="3"/>
</dbReference>
<feature type="region of interest" description="Disordered" evidence="2">
    <location>
        <begin position="30"/>
        <end position="62"/>
    </location>
</feature>
<evidence type="ECO:0000313" key="4">
    <source>
        <dbReference type="Proteomes" id="UP000000503"/>
    </source>
</evidence>
<feature type="repeat" description="TPR" evidence="1">
    <location>
        <begin position="168"/>
        <end position="201"/>
    </location>
</feature>
<keyword evidence="1" id="KW-0802">TPR repeat</keyword>
<dbReference type="InterPro" id="IPR019734">
    <property type="entry name" value="TPR_rpt"/>
</dbReference>
<feature type="compositionally biased region" description="Basic and acidic residues" evidence="2">
    <location>
        <begin position="51"/>
        <end position="62"/>
    </location>
</feature>
<protein>
    <submittedName>
        <fullName evidence="3">Tetratricopeptide TPR_2 repeat-containing protein</fullName>
    </submittedName>
</protein>
<dbReference type="InterPro" id="IPR011990">
    <property type="entry name" value="TPR-like_helical_dom_sf"/>
</dbReference>
<dbReference type="EMBL" id="CP002868">
    <property type="protein sequence ID" value="AEJ20694.1"/>
    <property type="molecule type" value="Genomic_DNA"/>
</dbReference>
<dbReference type="STRING" id="744872.Spica_2593"/>
<dbReference type="KEGG" id="scd:Spica_2593"/>
<dbReference type="PANTHER" id="PTHR12558:SF13">
    <property type="entry name" value="CELL DIVISION CYCLE PROTEIN 27 HOMOLOG"/>
    <property type="match status" value="1"/>
</dbReference>